<organism evidence="1 2">
    <name type="scientific">Methanobrevibacter gottschalkii</name>
    <dbReference type="NCBI Taxonomy" id="190974"/>
    <lineage>
        <taxon>Archaea</taxon>
        <taxon>Methanobacteriati</taxon>
        <taxon>Methanobacteriota</taxon>
        <taxon>Methanomada group</taxon>
        <taxon>Methanobacteria</taxon>
        <taxon>Methanobacteriales</taxon>
        <taxon>Methanobacteriaceae</taxon>
        <taxon>Methanobrevibacter</taxon>
    </lineage>
</organism>
<proteinExistence type="predicted"/>
<evidence type="ECO:0000313" key="1">
    <source>
        <dbReference type="EMBL" id="SEL21145.1"/>
    </source>
</evidence>
<evidence type="ECO:0000313" key="2">
    <source>
        <dbReference type="Proteomes" id="UP000199506"/>
    </source>
</evidence>
<name>A0A1H7NDT5_9EURY</name>
<gene>
    <name evidence="1" type="ORF">SAMN05216439_0165</name>
</gene>
<sequence>MNGAGAIDSANWTSADVGYETFKIPPQYENPYSSDFDMYEFDEDIDVFTIRYVNPNLMDLYGHFLNEYHGKKVNVAGHDAVHFTYYDRHDKTNNSVLWFSAGEEFYYINWIGSNITPAIKEVVKSSSKSNYTHKEFYSILNDEYKNYNTVNSIESQRFDYPTEFYSYNFRNGLSIGKIY</sequence>
<dbReference type="STRING" id="190974.SAMN05216439_0165"/>
<dbReference type="Proteomes" id="UP000199506">
    <property type="component" value="Unassembled WGS sequence"/>
</dbReference>
<dbReference type="AlphaFoldDB" id="A0A1H7NDT5"/>
<dbReference type="EMBL" id="FOAK01000012">
    <property type="protein sequence ID" value="SEL21145.1"/>
    <property type="molecule type" value="Genomic_DNA"/>
</dbReference>
<protein>
    <submittedName>
        <fullName evidence="1">Uncharacterized protein</fullName>
    </submittedName>
</protein>
<accession>A0A1H7NDT5</accession>
<reference evidence="1 2" key="1">
    <citation type="submission" date="2016-10" db="EMBL/GenBank/DDBJ databases">
        <authorList>
            <person name="de Groot N.N."/>
        </authorList>
    </citation>
    <scope>NUCLEOTIDE SEQUENCE [LARGE SCALE GENOMIC DNA]</scope>
    <source>
        <strain evidence="1 2">DSM 11978</strain>
    </source>
</reference>